<feature type="chain" id="PRO_5022723354" evidence="6">
    <location>
        <begin position="22"/>
        <end position="511"/>
    </location>
</feature>
<dbReference type="GO" id="GO:0009279">
    <property type="term" value="C:cell outer membrane"/>
    <property type="evidence" value="ECO:0007669"/>
    <property type="project" value="UniProtKB-SubCell"/>
</dbReference>
<comment type="caution">
    <text evidence="9">The sequence shown here is derived from an EMBL/GenBank/DDBJ whole genome shotgun (WGS) entry which is preliminary data.</text>
</comment>
<proteinExistence type="inferred from homology"/>
<feature type="domain" description="SusD-like N-terminal" evidence="8">
    <location>
        <begin position="22"/>
        <end position="233"/>
    </location>
</feature>
<evidence type="ECO:0000259" key="8">
    <source>
        <dbReference type="Pfam" id="PF14322"/>
    </source>
</evidence>
<evidence type="ECO:0000256" key="1">
    <source>
        <dbReference type="ARBA" id="ARBA00004442"/>
    </source>
</evidence>
<dbReference type="Pfam" id="PF14322">
    <property type="entry name" value="SusD-like_3"/>
    <property type="match status" value="1"/>
</dbReference>
<keyword evidence="5" id="KW-0998">Cell outer membrane</keyword>
<dbReference type="PROSITE" id="PS51257">
    <property type="entry name" value="PROKAR_LIPOPROTEIN"/>
    <property type="match status" value="1"/>
</dbReference>
<sequence>MKKTYKYIVTLLLITAFFSCDDFLEENPSKNDSVTPESLEDFEALLNNYNEFYQESIYPLIFSSDDFELTTTMFDNFNRAYSASDAIYGTWNTELAANESARFSGWPAEWEKVFTANYIIEQIDGVAASEEEKANIKAECYFIRAYSYFVLANVFCLPYSDANLDELGLPIKQTTSFSESTARATLGETYNFIESDLMNALEITRSFGTENGLNNSWRASTAAVNGFAARFYLALNNYSLAQEYAQKALDKYNTLRNYNTGMRFSDIPSFATIFNPAPEQVEIFYPYTHDQQRVVEDRLEFGESYYFRMLVNTAWAYWPSQDLLSLYDEDYDLRYKFHVVENYSYARGAISPPFSYPGYIFFFKSDIPNGPSVPEMLLIKAECQIRQNAWAEGLETANILRAARMDASAPTNAINLTAASQEEALTKIIEERRREMPFVHRWYDIKRYNNNDNPADDVILSRTFYPFNSSAIFGGETPVTTTLDVKSRKYAFPIPNEEILISNGELEQNQY</sequence>
<dbReference type="EMBL" id="VOSC01000025">
    <property type="protein sequence ID" value="TXE09679.1"/>
    <property type="molecule type" value="Genomic_DNA"/>
</dbReference>
<evidence type="ECO:0000256" key="6">
    <source>
        <dbReference type="SAM" id="SignalP"/>
    </source>
</evidence>
<gene>
    <name evidence="9" type="ORF">FUA26_09325</name>
</gene>
<evidence type="ECO:0000256" key="3">
    <source>
        <dbReference type="ARBA" id="ARBA00022729"/>
    </source>
</evidence>
<evidence type="ECO:0000256" key="5">
    <source>
        <dbReference type="ARBA" id="ARBA00023237"/>
    </source>
</evidence>
<evidence type="ECO:0000259" key="7">
    <source>
        <dbReference type="Pfam" id="PF07980"/>
    </source>
</evidence>
<keyword evidence="4" id="KW-0472">Membrane</keyword>
<evidence type="ECO:0000313" key="9">
    <source>
        <dbReference type="EMBL" id="TXE09679.1"/>
    </source>
</evidence>
<keyword evidence="10" id="KW-1185">Reference proteome</keyword>
<dbReference type="SUPFAM" id="SSF48452">
    <property type="entry name" value="TPR-like"/>
    <property type="match status" value="1"/>
</dbReference>
<dbReference type="InterPro" id="IPR012944">
    <property type="entry name" value="SusD_RagB_dom"/>
</dbReference>
<reference evidence="10" key="1">
    <citation type="submission" date="2019-08" db="EMBL/GenBank/DDBJ databases">
        <title>Seonamhaeicola sediminis sp. nov., isolated from marine sediment.</title>
        <authorList>
            <person name="Cao W.R."/>
        </authorList>
    </citation>
    <scope>NUCLEOTIDE SEQUENCE [LARGE SCALE GENOMIC DNA]</scope>
    <source>
        <strain evidence="10">Gy8</strain>
    </source>
</reference>
<dbReference type="AlphaFoldDB" id="A0A5C7APS0"/>
<dbReference type="RefSeq" id="WP_147134887.1">
    <property type="nucleotide sequence ID" value="NZ_VOSC01000025.1"/>
</dbReference>
<keyword evidence="3 6" id="KW-0732">Signal</keyword>
<comment type="subcellular location">
    <subcellularLocation>
        <location evidence="1">Cell outer membrane</location>
    </subcellularLocation>
</comment>
<dbReference type="InterPro" id="IPR011990">
    <property type="entry name" value="TPR-like_helical_dom_sf"/>
</dbReference>
<feature type="signal peptide" evidence="6">
    <location>
        <begin position="1"/>
        <end position="21"/>
    </location>
</feature>
<feature type="domain" description="RagB/SusD" evidence="7">
    <location>
        <begin position="375"/>
        <end position="510"/>
    </location>
</feature>
<dbReference type="Proteomes" id="UP000321790">
    <property type="component" value="Unassembled WGS sequence"/>
</dbReference>
<dbReference type="Gene3D" id="1.25.40.390">
    <property type="match status" value="1"/>
</dbReference>
<protein>
    <submittedName>
        <fullName evidence="9">RagB/SusD family nutrient uptake outer membrane protein</fullName>
    </submittedName>
</protein>
<dbReference type="InterPro" id="IPR033985">
    <property type="entry name" value="SusD-like_N"/>
</dbReference>
<dbReference type="Pfam" id="PF07980">
    <property type="entry name" value="SusD_RagB"/>
    <property type="match status" value="1"/>
</dbReference>
<organism evidence="9 10">
    <name type="scientific">Seonamhaeicola algicola</name>
    <dbReference type="NCBI Taxonomy" id="1719036"/>
    <lineage>
        <taxon>Bacteria</taxon>
        <taxon>Pseudomonadati</taxon>
        <taxon>Bacteroidota</taxon>
        <taxon>Flavobacteriia</taxon>
        <taxon>Flavobacteriales</taxon>
        <taxon>Flavobacteriaceae</taxon>
    </lineage>
</organism>
<name>A0A5C7APS0_9FLAO</name>
<accession>A0A5C7APS0</accession>
<dbReference type="OrthoDB" id="653598at2"/>
<evidence type="ECO:0000313" key="10">
    <source>
        <dbReference type="Proteomes" id="UP000321790"/>
    </source>
</evidence>
<evidence type="ECO:0000256" key="2">
    <source>
        <dbReference type="ARBA" id="ARBA00006275"/>
    </source>
</evidence>
<comment type="similarity">
    <text evidence="2">Belongs to the SusD family.</text>
</comment>
<evidence type="ECO:0000256" key="4">
    <source>
        <dbReference type="ARBA" id="ARBA00023136"/>
    </source>
</evidence>